<feature type="transmembrane region" description="Helical" evidence="6">
    <location>
        <begin position="66"/>
        <end position="86"/>
    </location>
</feature>
<comment type="subcellular location">
    <subcellularLocation>
        <location evidence="1">Membrane</location>
        <topology evidence="1">Multi-pass membrane protein</topology>
    </subcellularLocation>
</comment>
<evidence type="ECO:0000256" key="1">
    <source>
        <dbReference type="ARBA" id="ARBA00004141"/>
    </source>
</evidence>
<comment type="similarity">
    <text evidence="2">Belongs to the TerC family.</text>
</comment>
<comment type="caution">
    <text evidence="7">The sequence shown here is derived from an EMBL/GenBank/DDBJ whole genome shotgun (WGS) entry which is preliminary data.</text>
</comment>
<dbReference type="InterPro" id="IPR022301">
    <property type="entry name" value="Integral_membrane_YjbE"/>
</dbReference>
<evidence type="ECO:0000256" key="6">
    <source>
        <dbReference type="SAM" id="Phobius"/>
    </source>
</evidence>
<feature type="transmembrane region" description="Helical" evidence="6">
    <location>
        <begin position="145"/>
        <end position="167"/>
    </location>
</feature>
<dbReference type="EMBL" id="WUEZ01000044">
    <property type="protein sequence ID" value="NEI37997.1"/>
    <property type="molecule type" value="Genomic_DNA"/>
</dbReference>
<evidence type="ECO:0000256" key="2">
    <source>
        <dbReference type="ARBA" id="ARBA00007511"/>
    </source>
</evidence>
<accession>A0A6P0BDD5</accession>
<evidence type="ECO:0000313" key="8">
    <source>
        <dbReference type="Proteomes" id="UP000471560"/>
    </source>
</evidence>
<proteinExistence type="inferred from homology"/>
<name>A0A6P0BDD5_RHILE</name>
<dbReference type="InterPro" id="IPR005496">
    <property type="entry name" value="Integral_membrane_TerC"/>
</dbReference>
<protein>
    <submittedName>
        <fullName evidence="7">YjbE family putative metal transport protein</fullName>
    </submittedName>
</protein>
<feature type="transmembrane region" description="Helical" evidence="6">
    <location>
        <begin position="173"/>
        <end position="191"/>
    </location>
</feature>
<evidence type="ECO:0000256" key="3">
    <source>
        <dbReference type="ARBA" id="ARBA00022692"/>
    </source>
</evidence>
<dbReference type="RefSeq" id="WP_164578727.1">
    <property type="nucleotide sequence ID" value="NZ_CAXUSC020000001.1"/>
</dbReference>
<evidence type="ECO:0000256" key="4">
    <source>
        <dbReference type="ARBA" id="ARBA00022989"/>
    </source>
</evidence>
<dbReference type="Proteomes" id="UP000471560">
    <property type="component" value="Unassembled WGS sequence"/>
</dbReference>
<sequence length="202" mass="21349">MDIFTAAGLTALLQVIAIDLVLAGDNAVVIGLAAAGLEATQRRKAIIVGILAATVLRILFASVAVYLLAIVGLLLAGGLLLLWVCWKMWRELRAGHGENHEAAGAEGAPRKTFFQAATQIVIADVSMSLDNVLAVAGAAREHPSVLVIGLALSIALMGIAANLIARLLNSHRWIAYVGLLIILYVSLDMIHRGAVEVLPYMQ</sequence>
<dbReference type="GO" id="GO:0016020">
    <property type="term" value="C:membrane"/>
    <property type="evidence" value="ECO:0007669"/>
    <property type="project" value="UniProtKB-SubCell"/>
</dbReference>
<dbReference type="NCBIfam" id="TIGR03717">
    <property type="entry name" value="R_switched_YjbE"/>
    <property type="match status" value="1"/>
</dbReference>
<organism evidence="7 8">
    <name type="scientific">Rhizobium leguminosarum</name>
    <dbReference type="NCBI Taxonomy" id="384"/>
    <lineage>
        <taxon>Bacteria</taxon>
        <taxon>Pseudomonadati</taxon>
        <taxon>Pseudomonadota</taxon>
        <taxon>Alphaproteobacteria</taxon>
        <taxon>Hyphomicrobiales</taxon>
        <taxon>Rhizobiaceae</taxon>
        <taxon>Rhizobium/Agrobacterium group</taxon>
        <taxon>Rhizobium</taxon>
    </lineage>
</organism>
<keyword evidence="5 6" id="KW-0472">Membrane</keyword>
<evidence type="ECO:0000256" key="5">
    <source>
        <dbReference type="ARBA" id="ARBA00023136"/>
    </source>
</evidence>
<gene>
    <name evidence="7" type="ORF">GR204_29240</name>
</gene>
<dbReference type="AlphaFoldDB" id="A0A6P0BDD5"/>
<dbReference type="PANTHER" id="PTHR30238">
    <property type="entry name" value="MEMBRANE BOUND PREDICTED REDOX MODULATOR"/>
    <property type="match status" value="1"/>
</dbReference>
<evidence type="ECO:0000313" key="7">
    <source>
        <dbReference type="EMBL" id="NEI37997.1"/>
    </source>
</evidence>
<dbReference type="Pfam" id="PF03741">
    <property type="entry name" value="TerC"/>
    <property type="match status" value="1"/>
</dbReference>
<keyword evidence="3 6" id="KW-0812">Transmembrane</keyword>
<feature type="transmembrane region" description="Helical" evidence="6">
    <location>
        <begin position="12"/>
        <end position="37"/>
    </location>
</feature>
<reference evidence="7 8" key="1">
    <citation type="submission" date="2019-12" db="EMBL/GenBank/DDBJ databases">
        <title>Rhizobium genotypes associated with high levels of biological nitrogen fixation by grain legumes in a temperate-maritime cropping system.</title>
        <authorList>
            <person name="Maluk M."/>
            <person name="Francesc Ferrando Molina F."/>
            <person name="Lopez Del Egido L."/>
            <person name="Lafos M."/>
            <person name="Langarica-Fuentes A."/>
            <person name="Gebre Yohannes G."/>
            <person name="Young M.W."/>
            <person name="Martin P."/>
            <person name="Gantlett R."/>
            <person name="Kenicer G."/>
            <person name="Hawes C."/>
            <person name="Begg G.S."/>
            <person name="Quilliam R.S."/>
            <person name="Squire G.R."/>
            <person name="Poole P.S."/>
            <person name="Young P.W."/>
            <person name="Iannetta P.M."/>
            <person name="James E.K."/>
        </authorList>
    </citation>
    <scope>NUCLEOTIDE SEQUENCE [LARGE SCALE GENOMIC DNA]</scope>
    <source>
        <strain evidence="7 8">JHI1096</strain>
    </source>
</reference>
<keyword evidence="4 6" id="KW-1133">Transmembrane helix</keyword>
<dbReference type="PANTHER" id="PTHR30238:SF4">
    <property type="entry name" value="SLL1022 PROTEIN"/>
    <property type="match status" value="1"/>
</dbReference>